<keyword evidence="2" id="KW-1185">Reference proteome</keyword>
<name>A0ABN1EBL6_9PROT</name>
<dbReference type="SUPFAM" id="SSF53795">
    <property type="entry name" value="PEP carboxykinase-like"/>
    <property type="match status" value="1"/>
</dbReference>
<evidence type="ECO:0000313" key="2">
    <source>
        <dbReference type="Proteomes" id="UP001499951"/>
    </source>
</evidence>
<sequence length="301" mass="33084">MNYYALCGLKVASVLPLPDLVSWAGDGRQADLSIRLDEVPELENPHTSRPLLQIADDGTCRFEMKAVAAYRVDPEGREIVIAPHMPADAPDIRVFLFGTVFAIVCFRRGLLPLHASVVRIGDKAVAFSGVSGAGKSTLAAMFLKRGYSILADDVAVTEVRDGTVMVQPAFPRLKLWRDAMDGLAFETEGLERARAQLEKFHMPVEAFAGEPLPLASVYYLEEAVDPRHEEMRTLLGIDAFRYMKTAVYRSKLGYNLLGSGPLFAMAGRVVGGVRSVILRRIRTLARAEEIVDLIARHETAG</sequence>
<dbReference type="Proteomes" id="UP001499951">
    <property type="component" value="Unassembled WGS sequence"/>
</dbReference>
<dbReference type="EMBL" id="BAAADD010000002">
    <property type="protein sequence ID" value="GAA0563069.1"/>
    <property type="molecule type" value="Genomic_DNA"/>
</dbReference>
<protein>
    <submittedName>
        <fullName evidence="1">HPr kinase</fullName>
    </submittedName>
</protein>
<gene>
    <name evidence="1" type="ORF">GCM10008942_09380</name>
</gene>
<keyword evidence="1" id="KW-0808">Transferase</keyword>
<reference evidence="1 2" key="1">
    <citation type="journal article" date="2019" name="Int. J. Syst. Evol. Microbiol.">
        <title>The Global Catalogue of Microorganisms (GCM) 10K type strain sequencing project: providing services to taxonomists for standard genome sequencing and annotation.</title>
        <authorList>
            <consortium name="The Broad Institute Genomics Platform"/>
            <consortium name="The Broad Institute Genome Sequencing Center for Infectious Disease"/>
            <person name="Wu L."/>
            <person name="Ma J."/>
        </authorList>
    </citation>
    <scope>NUCLEOTIDE SEQUENCE [LARGE SCALE GENOMIC DNA]</scope>
    <source>
        <strain evidence="1 2">JCM 15089</strain>
    </source>
</reference>
<dbReference type="GO" id="GO:0016301">
    <property type="term" value="F:kinase activity"/>
    <property type="evidence" value="ECO:0007669"/>
    <property type="project" value="UniProtKB-KW"/>
</dbReference>
<dbReference type="RefSeq" id="WP_166932510.1">
    <property type="nucleotide sequence ID" value="NZ_BAAADD010000002.1"/>
</dbReference>
<accession>A0ABN1EBL6</accession>
<keyword evidence="1" id="KW-0418">Kinase</keyword>
<organism evidence="1 2">
    <name type="scientific">Rhizomicrobium electricum</name>
    <dbReference type="NCBI Taxonomy" id="480070"/>
    <lineage>
        <taxon>Bacteria</taxon>
        <taxon>Pseudomonadati</taxon>
        <taxon>Pseudomonadota</taxon>
        <taxon>Alphaproteobacteria</taxon>
        <taxon>Micropepsales</taxon>
        <taxon>Micropepsaceae</taxon>
        <taxon>Rhizomicrobium</taxon>
    </lineage>
</organism>
<proteinExistence type="predicted"/>
<dbReference type="Gene3D" id="3.40.50.300">
    <property type="entry name" value="P-loop containing nucleotide triphosphate hydrolases"/>
    <property type="match status" value="1"/>
</dbReference>
<evidence type="ECO:0000313" key="1">
    <source>
        <dbReference type="EMBL" id="GAA0563069.1"/>
    </source>
</evidence>
<dbReference type="InterPro" id="IPR027417">
    <property type="entry name" value="P-loop_NTPase"/>
</dbReference>
<comment type="caution">
    <text evidence="1">The sequence shown here is derived from an EMBL/GenBank/DDBJ whole genome shotgun (WGS) entry which is preliminary data.</text>
</comment>